<reference evidence="1 2" key="3">
    <citation type="journal article" date="2022" name="Microbiol. Spectr.">
        <title>Folding features and dynamics of 3D genome architecture in plant fungal pathogens.</title>
        <authorList>
            <person name="Xia C."/>
        </authorList>
    </citation>
    <scope>NUCLEOTIDE SEQUENCE [LARGE SCALE GENOMIC DNA]</scope>
    <source>
        <strain evidence="1 2">93-210</strain>
    </source>
</reference>
<dbReference type="EMBL" id="CM045870">
    <property type="protein sequence ID" value="KAI7953443.1"/>
    <property type="molecule type" value="Genomic_DNA"/>
</dbReference>
<evidence type="ECO:0000313" key="2">
    <source>
        <dbReference type="Proteomes" id="UP001060170"/>
    </source>
</evidence>
<proteinExistence type="predicted"/>
<accession>A0ACC0EHZ8</accession>
<reference evidence="2" key="1">
    <citation type="journal article" date="2018" name="BMC Genomics">
        <title>Genomic insights into host adaptation between the wheat stripe rust pathogen (Puccinia striiformis f. sp. tritici) and the barley stripe rust pathogen (Puccinia striiformis f. sp. hordei).</title>
        <authorList>
            <person name="Xia C."/>
            <person name="Wang M."/>
            <person name="Yin C."/>
            <person name="Cornejo O.E."/>
            <person name="Hulbert S.H."/>
            <person name="Chen X."/>
        </authorList>
    </citation>
    <scope>NUCLEOTIDE SEQUENCE [LARGE SCALE GENOMIC DNA]</scope>
    <source>
        <strain evidence="2">93-210</strain>
    </source>
</reference>
<sequence>MGGKRPLEDPILRVAFRHTHYPSCGDTAMPGSIGNMAIPVPALKPCYMNYFLNTWILPTKIGNILTAHLVITYFTLPNPQINSNNGHVDSSNYLPYCDLPATRLQRLRHIRSEYTIAYLKIRYESDSTLDVFETNVEKISGNCVIMVEKPYDVKITQQTIEGAFAKMLSHCKEHPGTYVLPGYEGVKLSTRLREPLPRIEDDTPLDTPICHDSKDRSNPEHCAKAFSALHADGQKQFVEPSGAPTNIAGSTVKSCDVVIFSTDGSALDITKEDARAIFYRIVSTCNGKWGAISLETGVDGRNGRLVVLLRPTGK</sequence>
<evidence type="ECO:0000313" key="1">
    <source>
        <dbReference type="EMBL" id="KAI7953443.1"/>
    </source>
</evidence>
<reference evidence="2" key="2">
    <citation type="journal article" date="2018" name="Mol. Plant Microbe Interact.">
        <title>Genome sequence resources for the wheat stripe rust pathogen (Puccinia striiformis f. sp. tritici) and the barley stripe rust pathogen (Puccinia striiformis f. sp. hordei).</title>
        <authorList>
            <person name="Xia C."/>
            <person name="Wang M."/>
            <person name="Yin C."/>
            <person name="Cornejo O.E."/>
            <person name="Hulbert S.H."/>
            <person name="Chen X."/>
        </authorList>
    </citation>
    <scope>NUCLEOTIDE SEQUENCE [LARGE SCALE GENOMIC DNA]</scope>
    <source>
        <strain evidence="2">93-210</strain>
    </source>
</reference>
<keyword evidence="2" id="KW-1185">Reference proteome</keyword>
<organism evidence="1 2">
    <name type="scientific">Puccinia striiformis f. sp. tritici</name>
    <dbReference type="NCBI Taxonomy" id="168172"/>
    <lineage>
        <taxon>Eukaryota</taxon>
        <taxon>Fungi</taxon>
        <taxon>Dikarya</taxon>
        <taxon>Basidiomycota</taxon>
        <taxon>Pucciniomycotina</taxon>
        <taxon>Pucciniomycetes</taxon>
        <taxon>Pucciniales</taxon>
        <taxon>Pucciniaceae</taxon>
        <taxon>Puccinia</taxon>
    </lineage>
</organism>
<name>A0ACC0EHZ8_9BASI</name>
<comment type="caution">
    <text evidence="1">The sequence shown here is derived from an EMBL/GenBank/DDBJ whole genome shotgun (WGS) entry which is preliminary data.</text>
</comment>
<gene>
    <name evidence="1" type="ORF">MJO28_005990</name>
</gene>
<protein>
    <submittedName>
        <fullName evidence="1">Uncharacterized protein</fullName>
    </submittedName>
</protein>
<dbReference type="Proteomes" id="UP001060170">
    <property type="component" value="Chromosome 6"/>
</dbReference>